<name>A0A139B0N3_GONPJ</name>
<evidence type="ECO:0000256" key="4">
    <source>
        <dbReference type="ARBA" id="ARBA00022840"/>
    </source>
</evidence>
<dbReference type="InterPro" id="IPR045851">
    <property type="entry name" value="AMP-bd_C_sf"/>
</dbReference>
<proteinExistence type="inferred from homology"/>
<dbReference type="InterPro" id="IPR000873">
    <property type="entry name" value="AMP-dep_synth/lig_dom"/>
</dbReference>
<dbReference type="GO" id="GO:0004467">
    <property type="term" value="F:long-chain fatty acid-CoA ligase activity"/>
    <property type="evidence" value="ECO:0007669"/>
    <property type="project" value="TreeGrafter"/>
</dbReference>
<keyword evidence="8" id="KW-1185">Reference proteome</keyword>
<accession>A0A139B0N3</accession>
<keyword evidence="3" id="KW-0547">Nucleotide-binding</keyword>
<evidence type="ECO:0000259" key="6">
    <source>
        <dbReference type="Pfam" id="PF13193"/>
    </source>
</evidence>
<dbReference type="AlphaFoldDB" id="A0A139B0N3"/>
<dbReference type="STRING" id="1344416.A0A139B0N3"/>
<dbReference type="SUPFAM" id="SSF56801">
    <property type="entry name" value="Acetyl-CoA synthetase-like"/>
    <property type="match status" value="1"/>
</dbReference>
<dbReference type="GO" id="GO:0005777">
    <property type="term" value="C:peroxisome"/>
    <property type="evidence" value="ECO:0007669"/>
    <property type="project" value="TreeGrafter"/>
</dbReference>
<evidence type="ECO:0000256" key="2">
    <source>
        <dbReference type="ARBA" id="ARBA00022598"/>
    </source>
</evidence>
<evidence type="ECO:0000256" key="3">
    <source>
        <dbReference type="ARBA" id="ARBA00022741"/>
    </source>
</evidence>
<dbReference type="InterPro" id="IPR042099">
    <property type="entry name" value="ANL_N_sf"/>
</dbReference>
<dbReference type="OrthoDB" id="288590at2759"/>
<feature type="domain" description="AMP-binding enzyme C-terminal" evidence="6">
    <location>
        <begin position="527"/>
        <end position="611"/>
    </location>
</feature>
<dbReference type="EMBL" id="KQ965731">
    <property type="protein sequence ID" value="KXS22500.1"/>
    <property type="molecule type" value="Genomic_DNA"/>
</dbReference>
<evidence type="ECO:0000313" key="7">
    <source>
        <dbReference type="EMBL" id="KXS22500.1"/>
    </source>
</evidence>
<dbReference type="Pfam" id="PF13193">
    <property type="entry name" value="AMP-binding_C"/>
    <property type="match status" value="1"/>
</dbReference>
<organism evidence="7 8">
    <name type="scientific">Gonapodya prolifera (strain JEL478)</name>
    <name type="common">Monoblepharis prolifera</name>
    <dbReference type="NCBI Taxonomy" id="1344416"/>
    <lineage>
        <taxon>Eukaryota</taxon>
        <taxon>Fungi</taxon>
        <taxon>Fungi incertae sedis</taxon>
        <taxon>Chytridiomycota</taxon>
        <taxon>Chytridiomycota incertae sedis</taxon>
        <taxon>Monoblepharidomycetes</taxon>
        <taxon>Monoblepharidales</taxon>
        <taxon>Gonapodyaceae</taxon>
        <taxon>Gonapodya</taxon>
    </lineage>
</organism>
<gene>
    <name evidence="7" type="ORF">M427DRAFT_486447</name>
</gene>
<dbReference type="GO" id="GO:0005524">
    <property type="term" value="F:ATP binding"/>
    <property type="evidence" value="ECO:0007669"/>
    <property type="project" value="UniProtKB-KW"/>
</dbReference>
<dbReference type="Gene3D" id="3.40.50.12780">
    <property type="entry name" value="N-terminal domain of ligase-like"/>
    <property type="match status" value="1"/>
</dbReference>
<dbReference type="OMA" id="HHGLIMR"/>
<dbReference type="Gene3D" id="3.30.300.30">
    <property type="match status" value="1"/>
</dbReference>
<sequence>MAAFVINQAPAVASALANVGGLGAGIGAGLAASMYLDAKYSIENDIRLVGRMITAVRHGQKLADAGSGNMASSFLERVKIHPNKLAIRSETLKEYTYKQMKDVSVALGNFYLDYPGLKPGDTLAIMFENCPEIIFSYYSCYMTRIAIAPLNPHIRKAALLHCIKVASANAIMVEPLFLDAIKEVLPDLKREGIKVIVWDNGFASVDRQEADQVADFVIDESFLLNGTKASTSDQRIMKIVKETQATAPCTIMFTSGTTGLPKAGLTSHQRGLGSGASTGPLTFASPLEHDICIAILPLSHATAGVSMMTCFARGGSFVPIRRFSASKFWKQVTELGGTTFWYVGEIARYLLAQPPSEWDRAHKVERITGNGMRADVFKKFYDRFGIPEIVELYAASDGSSFITNHYKGGVEGIGSIGRRGPLVTRMLNGPWLIKITEQPIRDKNGLCILAKAGEPGECIGPYLEGMFEYRNNQAATQKKIIRDVFKKGDAYWRMGDLLSMDKDYWYYFVDRLGDTFRWKSENVSTFEVGNFLGEHPAVQEANVYGVEVPNHIGRAGAAVIVLKAELKNVDKSKLDEIMQDLGRHCLKKMPRFAVPVFIRVLPEMILTASMKHRKVEYQKEGYAPSDYWMPPNKDIYVPFTAADRAILDQGKARL</sequence>
<evidence type="ECO:0000313" key="8">
    <source>
        <dbReference type="Proteomes" id="UP000070544"/>
    </source>
</evidence>
<reference evidence="7 8" key="1">
    <citation type="journal article" date="2015" name="Genome Biol. Evol.">
        <title>Phylogenomic analyses indicate that early fungi evolved digesting cell walls of algal ancestors of land plants.</title>
        <authorList>
            <person name="Chang Y."/>
            <person name="Wang S."/>
            <person name="Sekimoto S."/>
            <person name="Aerts A.L."/>
            <person name="Choi C."/>
            <person name="Clum A."/>
            <person name="LaButti K.M."/>
            <person name="Lindquist E.A."/>
            <person name="Yee Ngan C."/>
            <person name="Ohm R.A."/>
            <person name="Salamov A.A."/>
            <person name="Grigoriev I.V."/>
            <person name="Spatafora J.W."/>
            <person name="Berbee M.L."/>
        </authorList>
    </citation>
    <scope>NUCLEOTIDE SEQUENCE [LARGE SCALE GENOMIC DNA]</scope>
    <source>
        <strain evidence="7 8">JEL478</strain>
    </source>
</reference>
<dbReference type="InterPro" id="IPR025110">
    <property type="entry name" value="AMP-bd_C"/>
</dbReference>
<dbReference type="PROSITE" id="PS00455">
    <property type="entry name" value="AMP_BINDING"/>
    <property type="match status" value="1"/>
</dbReference>
<dbReference type="Proteomes" id="UP000070544">
    <property type="component" value="Unassembled WGS sequence"/>
</dbReference>
<dbReference type="GO" id="GO:0044539">
    <property type="term" value="P:long-chain fatty acid import into cell"/>
    <property type="evidence" value="ECO:0007669"/>
    <property type="project" value="TreeGrafter"/>
</dbReference>
<dbReference type="InterPro" id="IPR020845">
    <property type="entry name" value="AMP-binding_CS"/>
</dbReference>
<dbReference type="GO" id="GO:0005811">
    <property type="term" value="C:lipid droplet"/>
    <property type="evidence" value="ECO:0007669"/>
    <property type="project" value="TreeGrafter"/>
</dbReference>
<evidence type="ECO:0000259" key="5">
    <source>
        <dbReference type="Pfam" id="PF00501"/>
    </source>
</evidence>
<dbReference type="GO" id="GO:0009898">
    <property type="term" value="C:cytoplasmic side of plasma membrane"/>
    <property type="evidence" value="ECO:0007669"/>
    <property type="project" value="TreeGrafter"/>
</dbReference>
<keyword evidence="2" id="KW-0436">Ligase</keyword>
<keyword evidence="4" id="KW-0067">ATP-binding</keyword>
<evidence type="ECO:0000256" key="1">
    <source>
        <dbReference type="ARBA" id="ARBA00006432"/>
    </source>
</evidence>
<comment type="similarity">
    <text evidence="1">Belongs to the ATP-dependent AMP-binding enzyme family.</text>
</comment>
<dbReference type="PANTHER" id="PTHR43107">
    <property type="entry name" value="LONG-CHAIN FATTY ACID TRANSPORT PROTEIN"/>
    <property type="match status" value="1"/>
</dbReference>
<protein>
    <submittedName>
        <fullName evidence="7">Acetyl-CoA synthetase-like protein</fullName>
    </submittedName>
</protein>
<dbReference type="PANTHER" id="PTHR43107:SF15">
    <property type="entry name" value="FATTY ACID TRANSPORT PROTEIN 3, ISOFORM A"/>
    <property type="match status" value="1"/>
</dbReference>
<feature type="domain" description="AMP-dependent synthetase/ligase" evidence="5">
    <location>
        <begin position="76"/>
        <end position="420"/>
    </location>
</feature>
<dbReference type="GO" id="GO:0005324">
    <property type="term" value="F:long-chain fatty acid transmembrane transporter activity"/>
    <property type="evidence" value="ECO:0007669"/>
    <property type="project" value="TreeGrafter"/>
</dbReference>
<dbReference type="Pfam" id="PF00501">
    <property type="entry name" value="AMP-binding"/>
    <property type="match status" value="1"/>
</dbReference>